<dbReference type="AlphaFoldDB" id="A0A814ZLK4"/>
<dbReference type="EMBL" id="CAJOBC010012123">
    <property type="protein sequence ID" value="CAF4010932.1"/>
    <property type="molecule type" value="Genomic_DNA"/>
</dbReference>
<dbReference type="EMBL" id="CAJNOK010007722">
    <property type="protein sequence ID" value="CAF1042649.1"/>
    <property type="molecule type" value="Genomic_DNA"/>
</dbReference>
<organism evidence="2 5">
    <name type="scientific">Didymodactylos carnosus</name>
    <dbReference type="NCBI Taxonomy" id="1234261"/>
    <lineage>
        <taxon>Eukaryota</taxon>
        <taxon>Metazoa</taxon>
        <taxon>Spiralia</taxon>
        <taxon>Gnathifera</taxon>
        <taxon>Rotifera</taxon>
        <taxon>Eurotatoria</taxon>
        <taxon>Bdelloidea</taxon>
        <taxon>Philodinida</taxon>
        <taxon>Philodinidae</taxon>
        <taxon>Didymodactylos</taxon>
    </lineage>
</organism>
<dbReference type="Proteomes" id="UP000677228">
    <property type="component" value="Unassembled WGS sequence"/>
</dbReference>
<dbReference type="Proteomes" id="UP000681722">
    <property type="component" value="Unassembled WGS sequence"/>
</dbReference>
<evidence type="ECO:0000313" key="1">
    <source>
        <dbReference type="EMBL" id="CAF1042649.1"/>
    </source>
</evidence>
<dbReference type="Proteomes" id="UP000682733">
    <property type="component" value="Unassembled WGS sequence"/>
</dbReference>
<keyword evidence="5" id="KW-1185">Reference proteome</keyword>
<evidence type="ECO:0000313" key="5">
    <source>
        <dbReference type="Proteomes" id="UP000663829"/>
    </source>
</evidence>
<dbReference type="Proteomes" id="UP000663829">
    <property type="component" value="Unassembled WGS sequence"/>
</dbReference>
<evidence type="ECO:0000313" key="4">
    <source>
        <dbReference type="EMBL" id="CAF4010932.1"/>
    </source>
</evidence>
<gene>
    <name evidence="2" type="ORF">GPM918_LOCUS25860</name>
    <name evidence="1" type="ORF">OVA965_LOCUS16562</name>
    <name evidence="4" type="ORF">SRO942_LOCUS25921</name>
    <name evidence="3" type="ORF">TMI583_LOCUS16572</name>
</gene>
<proteinExistence type="predicted"/>
<reference evidence="2" key="1">
    <citation type="submission" date="2021-02" db="EMBL/GenBank/DDBJ databases">
        <authorList>
            <person name="Nowell W R."/>
        </authorList>
    </citation>
    <scope>NUCLEOTIDE SEQUENCE</scope>
</reference>
<dbReference type="EMBL" id="CAJNOQ010010187">
    <property type="protein sequence ID" value="CAF1245254.1"/>
    <property type="molecule type" value="Genomic_DNA"/>
</dbReference>
<name>A0A814ZLK4_9BILA</name>
<protein>
    <submittedName>
        <fullName evidence="2">Uncharacterized protein</fullName>
    </submittedName>
</protein>
<accession>A0A814ZLK4</accession>
<dbReference type="EMBL" id="CAJOBA010007734">
    <property type="protein sequence ID" value="CAF3810757.1"/>
    <property type="molecule type" value="Genomic_DNA"/>
</dbReference>
<comment type="caution">
    <text evidence="2">The sequence shown here is derived from an EMBL/GenBank/DDBJ whole genome shotgun (WGS) entry which is preliminary data.</text>
</comment>
<sequence>MQHPSYSAVVQYSWVSSPVRSQVDLAKLTRHTASNMSKLFSFSKKSATATAINDKSDEYIWSSIDEETNTTVESTVSLPKHVEDDQRVFHAQFSQEAAIMLGNLRARFPFRHVIHWTLYISDQCQHVLDIDVKPPT</sequence>
<evidence type="ECO:0000313" key="3">
    <source>
        <dbReference type="EMBL" id="CAF3810757.1"/>
    </source>
</evidence>
<evidence type="ECO:0000313" key="2">
    <source>
        <dbReference type="EMBL" id="CAF1245254.1"/>
    </source>
</evidence>